<dbReference type="SUPFAM" id="SSF55729">
    <property type="entry name" value="Acyl-CoA N-acyltransferases (Nat)"/>
    <property type="match status" value="1"/>
</dbReference>
<evidence type="ECO:0000259" key="1">
    <source>
        <dbReference type="Pfam" id="PF13480"/>
    </source>
</evidence>
<reference evidence="2 3" key="1">
    <citation type="submission" date="2019-05" db="EMBL/GenBank/DDBJ databases">
        <title>Genome sequences of Thalassotalea litorea 1K03283.</title>
        <authorList>
            <person name="Zhang D."/>
        </authorList>
    </citation>
    <scope>NUCLEOTIDE SEQUENCE [LARGE SCALE GENOMIC DNA]</scope>
    <source>
        <strain evidence="2 3">MCCC 1K03283</strain>
    </source>
</reference>
<organism evidence="2 3">
    <name type="scientific">Thalassotalea litorea</name>
    <dbReference type="NCBI Taxonomy" id="2020715"/>
    <lineage>
        <taxon>Bacteria</taxon>
        <taxon>Pseudomonadati</taxon>
        <taxon>Pseudomonadota</taxon>
        <taxon>Gammaproteobacteria</taxon>
        <taxon>Alteromonadales</taxon>
        <taxon>Colwelliaceae</taxon>
        <taxon>Thalassotalea</taxon>
    </lineage>
</organism>
<dbReference type="Pfam" id="PF13480">
    <property type="entry name" value="Acetyltransf_6"/>
    <property type="match status" value="1"/>
</dbReference>
<evidence type="ECO:0000313" key="3">
    <source>
        <dbReference type="Proteomes" id="UP000307790"/>
    </source>
</evidence>
<accession>A0A5R9IJP8</accession>
<gene>
    <name evidence="2" type="ORF">FE810_07635</name>
</gene>
<protein>
    <submittedName>
        <fullName evidence="2">GNAT family N-acetyltransferase</fullName>
    </submittedName>
</protein>
<comment type="caution">
    <text evidence="2">The sequence shown here is derived from an EMBL/GenBank/DDBJ whole genome shotgun (WGS) entry which is preliminary data.</text>
</comment>
<name>A0A5R9IJP8_9GAMM</name>
<keyword evidence="2" id="KW-0808">Transferase</keyword>
<feature type="domain" description="BioF2-like acetyltransferase" evidence="1">
    <location>
        <begin position="192"/>
        <end position="340"/>
    </location>
</feature>
<dbReference type="Gene3D" id="3.40.630.30">
    <property type="match status" value="1"/>
</dbReference>
<dbReference type="AlphaFoldDB" id="A0A5R9IJP8"/>
<dbReference type="GO" id="GO:0016740">
    <property type="term" value="F:transferase activity"/>
    <property type="evidence" value="ECO:0007669"/>
    <property type="project" value="UniProtKB-KW"/>
</dbReference>
<dbReference type="InterPro" id="IPR038740">
    <property type="entry name" value="BioF2-like_GNAT_dom"/>
</dbReference>
<evidence type="ECO:0000313" key="2">
    <source>
        <dbReference type="EMBL" id="TLU65774.1"/>
    </source>
</evidence>
<keyword evidence="3" id="KW-1185">Reference proteome</keyword>
<sequence length="383" mass="45401">MVLDCRIITTTKGFDELRGTWDAHMIKLPHLSFFLDFNWLNIWWHTYAEPEDHLYIILLYEHDTLLAIAPFYIKDDTLRLLGTGEAEHEEVASEYLDILCAPKHYQRVSDCLADTLMDCLFASQNSVQPYCQKPETPVSHIVLDNYLQNSCLMLFAKRISRFFFHSSRCVGKAYSCQLPADNEQYQQQLSPSFRKKMNRHKKQWQEQLQGEFKSYRYLSDFDEGLSHLTSLHQRRWQAQGKKGVFSAQRFTEFHKRFMEQALRRNWLELWVLFARGKAISAIYAINYNETCYFYQSGLDTDFKPNLSPGFLSHFLLIEHCIKRQLKHYDFMKGAQENSYKQHFANINRDLYRSQLAIKKASNLGFAMNNKLKQARDFLLWKNQ</sequence>
<dbReference type="Proteomes" id="UP000307790">
    <property type="component" value="Unassembled WGS sequence"/>
</dbReference>
<dbReference type="OrthoDB" id="9808976at2"/>
<proteinExistence type="predicted"/>
<dbReference type="InterPro" id="IPR016181">
    <property type="entry name" value="Acyl_CoA_acyltransferase"/>
</dbReference>
<dbReference type="EMBL" id="VCBC01000006">
    <property type="protein sequence ID" value="TLU65774.1"/>
    <property type="molecule type" value="Genomic_DNA"/>
</dbReference>